<reference evidence="2 3" key="1">
    <citation type="submission" date="2020-08" db="EMBL/GenBank/DDBJ databases">
        <title>Sequencing the genomes of 1000 actinobacteria strains.</title>
        <authorList>
            <person name="Klenk H.-P."/>
        </authorList>
    </citation>
    <scope>NUCLEOTIDE SEQUENCE [LARGE SCALE GENOMIC DNA]</scope>
    <source>
        <strain evidence="2 3">DSM 45507</strain>
    </source>
</reference>
<protein>
    <submittedName>
        <fullName evidence="2">Uncharacterized protein</fullName>
    </submittedName>
</protein>
<keyword evidence="3" id="KW-1185">Reference proteome</keyword>
<sequence length="82" mass="8187">MLRPAARPDAPACGAARCSGLRVLATSREPLAVDGEALVPLAPLALYRVHAALASRPPDGQTTSGSGQAAMGVGCRSSISCS</sequence>
<dbReference type="Proteomes" id="UP000579153">
    <property type="component" value="Unassembled WGS sequence"/>
</dbReference>
<dbReference type="EMBL" id="JACHMB010000001">
    <property type="protein sequence ID" value="MBB5782798.1"/>
    <property type="molecule type" value="Genomic_DNA"/>
</dbReference>
<accession>A0A7W9GFN1</accession>
<dbReference type="AlphaFoldDB" id="A0A7W9GFN1"/>
<gene>
    <name evidence="2" type="ORF">HD596_009554</name>
</gene>
<evidence type="ECO:0000313" key="2">
    <source>
        <dbReference type="EMBL" id="MBB5782798.1"/>
    </source>
</evidence>
<proteinExistence type="predicted"/>
<evidence type="ECO:0000256" key="1">
    <source>
        <dbReference type="SAM" id="MobiDB-lite"/>
    </source>
</evidence>
<comment type="caution">
    <text evidence="2">The sequence shown here is derived from an EMBL/GenBank/DDBJ whole genome shotgun (WGS) entry which is preliminary data.</text>
</comment>
<name>A0A7W9GFN1_9ACTN</name>
<feature type="region of interest" description="Disordered" evidence="1">
    <location>
        <begin position="55"/>
        <end position="82"/>
    </location>
</feature>
<organism evidence="2 3">
    <name type="scientific">Nonomuraea jabiensis</name>
    <dbReference type="NCBI Taxonomy" id="882448"/>
    <lineage>
        <taxon>Bacteria</taxon>
        <taxon>Bacillati</taxon>
        <taxon>Actinomycetota</taxon>
        <taxon>Actinomycetes</taxon>
        <taxon>Streptosporangiales</taxon>
        <taxon>Streptosporangiaceae</taxon>
        <taxon>Nonomuraea</taxon>
    </lineage>
</organism>
<evidence type="ECO:0000313" key="3">
    <source>
        <dbReference type="Proteomes" id="UP000579153"/>
    </source>
</evidence>